<evidence type="ECO:0000259" key="2">
    <source>
        <dbReference type="SMART" id="SM00822"/>
    </source>
</evidence>
<dbReference type="EMBL" id="CP034438">
    <property type="protein sequence ID" value="AZN30350.1"/>
    <property type="molecule type" value="Genomic_DNA"/>
</dbReference>
<dbReference type="SUPFAM" id="SSF51735">
    <property type="entry name" value="NAD(P)-binding Rossmann-fold domains"/>
    <property type="match status" value="2"/>
</dbReference>
<dbReference type="PRINTS" id="PR00081">
    <property type="entry name" value="GDHRDH"/>
</dbReference>
<dbReference type="KEGG" id="fsl:EJO69_08560"/>
<dbReference type="InterPro" id="IPR036291">
    <property type="entry name" value="NAD(P)-bd_dom_sf"/>
</dbReference>
<dbReference type="InterPro" id="IPR057326">
    <property type="entry name" value="KR_dom"/>
</dbReference>
<evidence type="ECO:0000313" key="3">
    <source>
        <dbReference type="EMBL" id="AZN30350.1"/>
    </source>
</evidence>
<sequence>MKLDYTTFVRSAPGRFIAGKTGLPQPTDLPRYEDRAEPILGPVLVLGTSDETERIAEQLLAWDGDVRRHGDDLDRIGTIVVVLDEIATPTDTSSILRGLPAAYKKMRVGGRIVTISRTADSPEPAVNAARAGVEGFVRTLAKEARKGTTANGIVVDDGVALTESSVIGALRFLLAAKSAFVSGQTLRVSAPGGGLPARWEAPLEGRTALVTGAARGIGASIARTLVRDGAKVIILDVPAAGSALADLANEIGAIPIQMDITAADAGRRIVDELTKRDLVLHVLVHNAGITRDKYYVNMDEERWNSVIDVNIAAQLRINDTLLDSDRVGEEFRLVSLASTSGIAGNAGQANYAYSKSAVMGMVAALAPILAERGGTANAVAPGFIETDMTHRIPPVQREIFRRSNSLKQGGLPVDVAETVSFLSSLPAGGCLGQTLRVCGQNLVGR</sequence>
<name>A0A3S8ZA55_9ACTO</name>
<dbReference type="PANTHER" id="PTHR42879:SF2">
    <property type="entry name" value="3-OXOACYL-[ACYL-CARRIER-PROTEIN] REDUCTASE FABG"/>
    <property type="match status" value="1"/>
</dbReference>
<dbReference type="FunFam" id="3.40.50.720:FF:000338">
    <property type="entry name" value="3-oxoacyl-ACP reductase FabG"/>
    <property type="match status" value="1"/>
</dbReference>
<dbReference type="NCBIfam" id="NF006110">
    <property type="entry name" value="PRK08261.1"/>
    <property type="match status" value="1"/>
</dbReference>
<dbReference type="SMART" id="SM00822">
    <property type="entry name" value="PKS_KR"/>
    <property type="match status" value="1"/>
</dbReference>
<dbReference type="Proteomes" id="UP000270021">
    <property type="component" value="Chromosome"/>
</dbReference>
<evidence type="ECO:0000256" key="1">
    <source>
        <dbReference type="ARBA" id="ARBA00006484"/>
    </source>
</evidence>
<dbReference type="PANTHER" id="PTHR42879">
    <property type="entry name" value="3-OXOACYL-(ACYL-CARRIER-PROTEIN) REDUCTASE"/>
    <property type="match status" value="1"/>
</dbReference>
<comment type="similarity">
    <text evidence="1">Belongs to the short-chain dehydrogenases/reductases (SDR) family.</text>
</comment>
<reference evidence="3 4" key="1">
    <citation type="submission" date="2018-12" db="EMBL/GenBank/DDBJ databases">
        <title>Complete genome sequence of Flaviflexus salsibiostraticola KCTC 33148.</title>
        <authorList>
            <person name="Bae J.-W."/>
        </authorList>
    </citation>
    <scope>NUCLEOTIDE SEQUENCE [LARGE SCALE GENOMIC DNA]</scope>
    <source>
        <strain evidence="3 4">KCTC 33148</strain>
    </source>
</reference>
<dbReference type="RefSeq" id="WP_126041018.1">
    <property type="nucleotide sequence ID" value="NZ_CP034438.1"/>
</dbReference>
<protein>
    <submittedName>
        <fullName evidence="3">3-oxoacyl-ACP reductase</fullName>
    </submittedName>
</protein>
<dbReference type="AlphaFoldDB" id="A0A3S8ZA55"/>
<proteinExistence type="inferred from homology"/>
<accession>A0A3S8ZA55</accession>
<dbReference type="InterPro" id="IPR050259">
    <property type="entry name" value="SDR"/>
</dbReference>
<dbReference type="Gene3D" id="3.40.50.720">
    <property type="entry name" value="NAD(P)-binding Rossmann-like Domain"/>
    <property type="match status" value="2"/>
</dbReference>
<feature type="domain" description="Ketoreductase" evidence="2">
    <location>
        <begin position="206"/>
        <end position="382"/>
    </location>
</feature>
<organism evidence="3 4">
    <name type="scientific">Flaviflexus salsibiostraticola</name>
    <dbReference type="NCBI Taxonomy" id="1282737"/>
    <lineage>
        <taxon>Bacteria</taxon>
        <taxon>Bacillati</taxon>
        <taxon>Actinomycetota</taxon>
        <taxon>Actinomycetes</taxon>
        <taxon>Actinomycetales</taxon>
        <taxon>Actinomycetaceae</taxon>
        <taxon>Flaviflexus</taxon>
    </lineage>
</organism>
<keyword evidence="4" id="KW-1185">Reference proteome</keyword>
<dbReference type="OrthoDB" id="3189729at2"/>
<dbReference type="InterPro" id="IPR002347">
    <property type="entry name" value="SDR_fam"/>
</dbReference>
<gene>
    <name evidence="3" type="ORF">EJO69_08560</name>
</gene>
<evidence type="ECO:0000313" key="4">
    <source>
        <dbReference type="Proteomes" id="UP000270021"/>
    </source>
</evidence>
<dbReference type="Pfam" id="PF13561">
    <property type="entry name" value="adh_short_C2"/>
    <property type="match status" value="1"/>
</dbReference>